<evidence type="ECO:0000256" key="3">
    <source>
        <dbReference type="ARBA" id="ARBA00022516"/>
    </source>
</evidence>
<proteinExistence type="inferred from homology"/>
<evidence type="ECO:0000313" key="13">
    <source>
        <dbReference type="EMBL" id="KAK1116985.1"/>
    </source>
</evidence>
<dbReference type="Proteomes" id="UP001177670">
    <property type="component" value="Unassembled WGS sequence"/>
</dbReference>
<keyword evidence="3 10" id="KW-0444">Lipid biosynthesis</keyword>
<dbReference type="GO" id="GO:0035336">
    <property type="term" value="P:long-chain fatty-acyl-CoA metabolic process"/>
    <property type="evidence" value="ECO:0007669"/>
    <property type="project" value="TreeGrafter"/>
</dbReference>
<evidence type="ECO:0000256" key="5">
    <source>
        <dbReference type="ARBA" id="ARBA00022857"/>
    </source>
</evidence>
<evidence type="ECO:0000259" key="12">
    <source>
        <dbReference type="Pfam" id="PF07993"/>
    </source>
</evidence>
<evidence type="ECO:0000256" key="4">
    <source>
        <dbReference type="ARBA" id="ARBA00022692"/>
    </source>
</evidence>
<keyword evidence="6 10" id="KW-1133">Transmembrane helix</keyword>
<evidence type="ECO:0000256" key="7">
    <source>
        <dbReference type="ARBA" id="ARBA00023098"/>
    </source>
</evidence>
<dbReference type="EMBL" id="JAHYIQ010000057">
    <property type="protein sequence ID" value="KAK1116985.1"/>
    <property type="molecule type" value="Genomic_DNA"/>
</dbReference>
<evidence type="ECO:0000256" key="6">
    <source>
        <dbReference type="ARBA" id="ARBA00022989"/>
    </source>
</evidence>
<comment type="similarity">
    <text evidence="2 10">Belongs to the fatty acyl-CoA reductase family.</text>
</comment>
<keyword evidence="5 10" id="KW-0521">NADP</keyword>
<evidence type="ECO:0000256" key="2">
    <source>
        <dbReference type="ARBA" id="ARBA00005928"/>
    </source>
</evidence>
<evidence type="ECO:0000256" key="10">
    <source>
        <dbReference type="RuleBase" id="RU363097"/>
    </source>
</evidence>
<feature type="transmembrane region" description="Helical" evidence="10">
    <location>
        <begin position="354"/>
        <end position="374"/>
    </location>
</feature>
<comment type="subcellular location">
    <subcellularLocation>
        <location evidence="1">Membrane</location>
        <topology evidence="1">Multi-pass membrane protein</topology>
    </subcellularLocation>
</comment>
<evidence type="ECO:0000256" key="1">
    <source>
        <dbReference type="ARBA" id="ARBA00004141"/>
    </source>
</evidence>
<comment type="caution">
    <text evidence="13">The sequence shown here is derived from an EMBL/GenBank/DDBJ whole genome shotgun (WGS) entry which is preliminary data.</text>
</comment>
<dbReference type="InterPro" id="IPR013120">
    <property type="entry name" value="FAR_NAD-bd"/>
</dbReference>
<gene>
    <name evidence="13" type="ORF">K0M31_017034</name>
</gene>
<keyword evidence="7 10" id="KW-0443">Lipid metabolism</keyword>
<dbReference type="Pfam" id="PF03015">
    <property type="entry name" value="Sterile"/>
    <property type="match status" value="1"/>
</dbReference>
<dbReference type="GO" id="GO:0102965">
    <property type="term" value="F:alcohol-forming long-chain fatty acyl-CoA reductase activity"/>
    <property type="evidence" value="ECO:0007669"/>
    <property type="project" value="UniProtKB-EC"/>
</dbReference>
<comment type="catalytic activity">
    <reaction evidence="9 10">
        <text>a long-chain fatty acyl-CoA + 2 NADPH + 2 H(+) = a long-chain primary fatty alcohol + 2 NADP(+) + CoA</text>
        <dbReference type="Rhea" id="RHEA:52716"/>
        <dbReference type="ChEBI" id="CHEBI:15378"/>
        <dbReference type="ChEBI" id="CHEBI:57287"/>
        <dbReference type="ChEBI" id="CHEBI:57783"/>
        <dbReference type="ChEBI" id="CHEBI:58349"/>
        <dbReference type="ChEBI" id="CHEBI:77396"/>
        <dbReference type="ChEBI" id="CHEBI:83139"/>
        <dbReference type="EC" id="1.2.1.84"/>
    </reaction>
</comment>
<comment type="function">
    <text evidence="10">Catalyzes the reduction of fatty acyl-CoA to fatty alcohols.</text>
</comment>
<dbReference type="InterPro" id="IPR036291">
    <property type="entry name" value="NAD(P)-bd_dom_sf"/>
</dbReference>
<evidence type="ECO:0000259" key="11">
    <source>
        <dbReference type="Pfam" id="PF03015"/>
    </source>
</evidence>
<dbReference type="PANTHER" id="PTHR11011:SF12">
    <property type="entry name" value="FATTY ACYL-COA REDUCTASE"/>
    <property type="match status" value="1"/>
</dbReference>
<feature type="domain" description="Thioester reductase (TE)" evidence="12">
    <location>
        <begin position="18"/>
        <end position="287"/>
    </location>
</feature>
<dbReference type="CDD" id="cd05236">
    <property type="entry name" value="FAR-N_SDR_e"/>
    <property type="match status" value="1"/>
</dbReference>
<organism evidence="13 14">
    <name type="scientific">Melipona bicolor</name>
    <dbReference type="NCBI Taxonomy" id="60889"/>
    <lineage>
        <taxon>Eukaryota</taxon>
        <taxon>Metazoa</taxon>
        <taxon>Ecdysozoa</taxon>
        <taxon>Arthropoda</taxon>
        <taxon>Hexapoda</taxon>
        <taxon>Insecta</taxon>
        <taxon>Pterygota</taxon>
        <taxon>Neoptera</taxon>
        <taxon>Endopterygota</taxon>
        <taxon>Hymenoptera</taxon>
        <taxon>Apocrita</taxon>
        <taxon>Aculeata</taxon>
        <taxon>Apoidea</taxon>
        <taxon>Anthophila</taxon>
        <taxon>Apidae</taxon>
        <taxon>Melipona</taxon>
    </lineage>
</organism>
<keyword evidence="8 10" id="KW-0472">Membrane</keyword>
<name>A0AA40KED0_9HYME</name>
<accession>A0AA40KED0</accession>
<dbReference type="SUPFAM" id="SSF51735">
    <property type="entry name" value="NAD(P)-binding Rossmann-fold domains"/>
    <property type="match status" value="1"/>
</dbReference>
<dbReference type="EC" id="1.2.1.84" evidence="10"/>
<feature type="domain" description="Fatty acyl-CoA reductase C-terminal" evidence="11">
    <location>
        <begin position="359"/>
        <end position="451"/>
    </location>
</feature>
<dbReference type="AlphaFoldDB" id="A0AA40KED0"/>
<dbReference type="GO" id="GO:0080019">
    <property type="term" value="F:alcohol-forming very long-chain fatty acyl-CoA reductase activity"/>
    <property type="evidence" value="ECO:0007669"/>
    <property type="project" value="InterPro"/>
</dbReference>
<sequence length="517" mass="59120">MGELTEIQSFYKGKIIFVTGGTGFMGKVLIEKLLYSCSDLNKIYVLIRPKRGRTPEIRIDEMFKLPMFQRIRKQKSEIMKKVKALSGDVGMKNLGLTDEQLDILINETDIVFHCAATLRLESKLKDAIDMNTIGTERVIELSKRMKKLKAFVHLSTAFCYADKEELDEKVYEPSADPHDVMKLVQWLDESTIDLITPKILDVHPNTYTFSKRLTEKLIADQYPNLPCSIARPSIVTPAWAEPLPGWVDNLNGPVGLMVGGGKGVIRSMLCNGRYHAEVIPVDLAINALIAIGHRTATMKHTSMPVYNITQSGILPITWGEVLGKGKKIAYKYPFEKQIWYPTGDIHDSKFVHNLIVFFFHIIPAYFIDFLMLIFRQKRFMVRLQNRISVGLEVLQYFTTREWVFHNTNLLIMWGEMSPKDKKIFPIDFLSIDDTAYIKTCILGARQYCMKENLSTLPKARRHQAILYVIHIIAVYLFYFGILYLIYKNIDVARTGLDSVTEHIKSFICKLSSLGGAI</sequence>
<dbReference type="GO" id="GO:0016020">
    <property type="term" value="C:membrane"/>
    <property type="evidence" value="ECO:0007669"/>
    <property type="project" value="UniProtKB-SubCell"/>
</dbReference>
<feature type="transmembrane region" description="Helical" evidence="10">
    <location>
        <begin position="464"/>
        <end position="486"/>
    </location>
</feature>
<evidence type="ECO:0000256" key="8">
    <source>
        <dbReference type="ARBA" id="ARBA00023136"/>
    </source>
</evidence>
<dbReference type="GO" id="GO:0005777">
    <property type="term" value="C:peroxisome"/>
    <property type="evidence" value="ECO:0007669"/>
    <property type="project" value="TreeGrafter"/>
</dbReference>
<dbReference type="Pfam" id="PF07993">
    <property type="entry name" value="NAD_binding_4"/>
    <property type="match status" value="1"/>
</dbReference>
<dbReference type="PANTHER" id="PTHR11011">
    <property type="entry name" value="MALE STERILITY PROTEIN 2-RELATED"/>
    <property type="match status" value="1"/>
</dbReference>
<keyword evidence="14" id="KW-1185">Reference proteome</keyword>
<evidence type="ECO:0000313" key="14">
    <source>
        <dbReference type="Proteomes" id="UP001177670"/>
    </source>
</evidence>
<protein>
    <recommendedName>
        <fullName evidence="10">Fatty acyl-CoA reductase</fullName>
        <ecNumber evidence="10">1.2.1.84</ecNumber>
    </recommendedName>
</protein>
<dbReference type="FunFam" id="3.40.50.720:FF:000143">
    <property type="entry name" value="Fatty acyl-CoA reductase"/>
    <property type="match status" value="1"/>
</dbReference>
<dbReference type="InterPro" id="IPR026055">
    <property type="entry name" value="FAR"/>
</dbReference>
<evidence type="ECO:0000256" key="9">
    <source>
        <dbReference type="ARBA" id="ARBA00052530"/>
    </source>
</evidence>
<dbReference type="Gene3D" id="3.40.50.720">
    <property type="entry name" value="NAD(P)-binding Rossmann-like Domain"/>
    <property type="match status" value="1"/>
</dbReference>
<reference evidence="13" key="1">
    <citation type="submission" date="2021-10" db="EMBL/GenBank/DDBJ databases">
        <title>Melipona bicolor Genome sequencing and assembly.</title>
        <authorList>
            <person name="Araujo N.S."/>
            <person name="Arias M.C."/>
        </authorList>
    </citation>
    <scope>NUCLEOTIDE SEQUENCE</scope>
    <source>
        <strain evidence="13">USP_2M_L1-L4_2017</strain>
        <tissue evidence="13">Whole body</tissue>
    </source>
</reference>
<dbReference type="InterPro" id="IPR033640">
    <property type="entry name" value="FAR_C"/>
</dbReference>
<keyword evidence="10" id="KW-0560">Oxidoreductase</keyword>
<dbReference type="CDD" id="cd09071">
    <property type="entry name" value="FAR_C"/>
    <property type="match status" value="1"/>
</dbReference>
<keyword evidence="4 10" id="KW-0812">Transmembrane</keyword>